<keyword evidence="8" id="KW-1185">Reference proteome</keyword>
<feature type="domain" description="Methyltransferase" evidence="6">
    <location>
        <begin position="71"/>
        <end position="219"/>
    </location>
</feature>
<keyword evidence="1 5" id="KW-0963">Cytoplasm</keyword>
<organism evidence="7 8">
    <name type="scientific">[Candida] anglica</name>
    <dbReference type="NCBI Taxonomy" id="148631"/>
    <lineage>
        <taxon>Eukaryota</taxon>
        <taxon>Fungi</taxon>
        <taxon>Dikarya</taxon>
        <taxon>Ascomycota</taxon>
        <taxon>Saccharomycotina</taxon>
        <taxon>Pichiomycetes</taxon>
        <taxon>Debaryomycetaceae</taxon>
        <taxon>Kurtzmaniella</taxon>
    </lineage>
</organism>
<gene>
    <name evidence="5 7" type="primary">EFM4</name>
    <name evidence="7" type="ORF">CAAN4_G03708</name>
</gene>
<comment type="function">
    <text evidence="5">S-adenosyl-L-methionine-dependent protein-lysine N-methyltransferase that mono- and dimethylates elongation factor 1-alpha at 'Lys-316'. May play a role in intracellular transport.</text>
</comment>
<keyword evidence="2 5" id="KW-0489">Methyltransferase</keyword>
<evidence type="ECO:0000259" key="6">
    <source>
        <dbReference type="Pfam" id="PF13847"/>
    </source>
</evidence>
<evidence type="ECO:0000256" key="5">
    <source>
        <dbReference type="HAMAP-Rule" id="MF_03188"/>
    </source>
</evidence>
<evidence type="ECO:0000256" key="2">
    <source>
        <dbReference type="ARBA" id="ARBA00022603"/>
    </source>
</evidence>
<dbReference type="SUPFAM" id="SSF53335">
    <property type="entry name" value="S-adenosyl-L-methionine-dependent methyltransferases"/>
    <property type="match status" value="1"/>
</dbReference>
<dbReference type="EC" id="2.1.1.-" evidence="5"/>
<dbReference type="EMBL" id="OZ004259">
    <property type="protein sequence ID" value="CAK7916410.1"/>
    <property type="molecule type" value="Genomic_DNA"/>
</dbReference>
<accession>A0ABP0EHC0</accession>
<sequence length="255" mass="28437">MAEEIRLNSSKLGTQEYWNNFYKKEIQNFSENPEDTGECWFDDADAESKMVEYLLELIDDAELPAPGPDFSFVDLGTGNGHLLFALHEELSEESCADVSKYQYVGVDYSPDSVSFASDIVKEKFPSDHAQFRFEQADLLAVDAPFLKNNAASFDVLLDKGTLDAIALNQDPLSEFDGRIGMDIYAEQVSKLMHDTSLLLITSCNFTEEELIRIITANGSNDLSVFDRINYPSFQFGGVKGSTICSVAFSRAPPRN</sequence>
<evidence type="ECO:0000256" key="4">
    <source>
        <dbReference type="ARBA" id="ARBA00022691"/>
    </source>
</evidence>
<evidence type="ECO:0000256" key="3">
    <source>
        <dbReference type="ARBA" id="ARBA00022679"/>
    </source>
</evidence>
<dbReference type="PANTHER" id="PTHR12843">
    <property type="entry name" value="PROTEIN-LYSINE N-METHYLTRANSFERASE METTL10"/>
    <property type="match status" value="1"/>
</dbReference>
<dbReference type="Gene3D" id="3.40.50.150">
    <property type="entry name" value="Vaccinia Virus protein VP39"/>
    <property type="match status" value="1"/>
</dbReference>
<evidence type="ECO:0000313" key="7">
    <source>
        <dbReference type="EMBL" id="CAK7916410.1"/>
    </source>
</evidence>
<evidence type="ECO:0000313" key="8">
    <source>
        <dbReference type="Proteomes" id="UP001497600"/>
    </source>
</evidence>
<proteinExistence type="inferred from homology"/>
<dbReference type="Proteomes" id="UP001497600">
    <property type="component" value="Chromosome G"/>
</dbReference>
<keyword evidence="5" id="KW-0813">Transport</keyword>
<dbReference type="InterPro" id="IPR025714">
    <property type="entry name" value="Methyltranfer_dom"/>
</dbReference>
<dbReference type="CDD" id="cd02440">
    <property type="entry name" value="AdoMet_MTases"/>
    <property type="match status" value="1"/>
</dbReference>
<keyword evidence="3 5" id="KW-0808">Transferase</keyword>
<reference evidence="7 8" key="1">
    <citation type="submission" date="2024-01" db="EMBL/GenBank/DDBJ databases">
        <authorList>
            <consortium name="Genoscope - CEA"/>
            <person name="William W."/>
        </authorList>
    </citation>
    <scope>NUCLEOTIDE SEQUENCE [LARGE SCALE GENOMIC DNA]</scope>
    <source>
        <strain evidence="7 8">29B2s-10</strain>
    </source>
</reference>
<dbReference type="InterPro" id="IPR026635">
    <property type="entry name" value="Efm4/METTL10"/>
</dbReference>
<dbReference type="Pfam" id="PF13847">
    <property type="entry name" value="Methyltransf_31"/>
    <property type="match status" value="1"/>
</dbReference>
<evidence type="ECO:0000256" key="1">
    <source>
        <dbReference type="ARBA" id="ARBA00022490"/>
    </source>
</evidence>
<name>A0ABP0EHC0_9ASCO</name>
<keyword evidence="4 5" id="KW-0949">S-adenosyl-L-methionine</keyword>
<protein>
    <recommendedName>
        <fullName evidence="5">Protein-lysine N-methyltransferase EFM4</fullName>
        <ecNumber evidence="5">2.1.1.-</ecNumber>
    </recommendedName>
    <alternativeName>
        <fullName evidence="5">Elongation factor methyltransferase 4</fullName>
    </alternativeName>
</protein>
<comment type="subcellular location">
    <subcellularLocation>
        <location evidence="5">Cytoplasm</location>
    </subcellularLocation>
</comment>
<dbReference type="InterPro" id="IPR029063">
    <property type="entry name" value="SAM-dependent_MTases_sf"/>
</dbReference>
<dbReference type="PANTHER" id="PTHR12843:SF5">
    <property type="entry name" value="EEF1A LYSINE METHYLTRANSFERASE 2"/>
    <property type="match status" value="1"/>
</dbReference>
<comment type="similarity">
    <text evidence="5">Belongs to the class I-like SAM-binding methyltransferase superfamily. EFM4 family.</text>
</comment>
<dbReference type="HAMAP" id="MF_03188">
    <property type="entry name" value="Methyltr_EFM4"/>
    <property type="match status" value="1"/>
</dbReference>